<keyword evidence="1" id="KW-0732">Signal</keyword>
<feature type="chain" id="PRO_5025421720" evidence="1">
    <location>
        <begin position="20"/>
        <end position="80"/>
    </location>
</feature>
<evidence type="ECO:0000256" key="1">
    <source>
        <dbReference type="SAM" id="SignalP"/>
    </source>
</evidence>
<dbReference type="EMBL" id="GIFC01002261">
    <property type="protein sequence ID" value="MXU84344.1"/>
    <property type="molecule type" value="Transcribed_RNA"/>
</dbReference>
<evidence type="ECO:0000313" key="2">
    <source>
        <dbReference type="EMBL" id="MXU84344.1"/>
    </source>
</evidence>
<accession>A0A6B0U6B3</accession>
<name>A0A6B0U6B3_IXORI</name>
<dbReference type="AlphaFoldDB" id="A0A6B0U6B3"/>
<feature type="signal peptide" evidence="1">
    <location>
        <begin position="1"/>
        <end position="19"/>
    </location>
</feature>
<proteinExistence type="predicted"/>
<protein>
    <submittedName>
        <fullName evidence="2">Putative secreted protein</fullName>
    </submittedName>
</protein>
<reference evidence="2" key="1">
    <citation type="submission" date="2019-12" db="EMBL/GenBank/DDBJ databases">
        <title>An insight into the sialome of adult female Ixodes ricinus ticks feeding for 6 days.</title>
        <authorList>
            <person name="Perner J."/>
            <person name="Ribeiro J.M.C."/>
        </authorList>
    </citation>
    <scope>NUCLEOTIDE SEQUENCE</scope>
    <source>
        <strain evidence="2">Semi-engorged</strain>
        <tissue evidence="2">Salivary glands</tissue>
    </source>
</reference>
<sequence length="80" mass="9121">MLLFIVFFLMELFSRPTKLKVIEDTGTDTKRRPQNALSYGALFYALAIVRSRVQSAEVSPPGRARWLSSHFNCARSRGSR</sequence>
<organism evidence="2">
    <name type="scientific">Ixodes ricinus</name>
    <name type="common">Common tick</name>
    <name type="synonym">Acarus ricinus</name>
    <dbReference type="NCBI Taxonomy" id="34613"/>
    <lineage>
        <taxon>Eukaryota</taxon>
        <taxon>Metazoa</taxon>
        <taxon>Ecdysozoa</taxon>
        <taxon>Arthropoda</taxon>
        <taxon>Chelicerata</taxon>
        <taxon>Arachnida</taxon>
        <taxon>Acari</taxon>
        <taxon>Parasitiformes</taxon>
        <taxon>Ixodida</taxon>
        <taxon>Ixodoidea</taxon>
        <taxon>Ixodidae</taxon>
        <taxon>Ixodinae</taxon>
        <taxon>Ixodes</taxon>
    </lineage>
</organism>